<proteinExistence type="predicted"/>
<dbReference type="KEGG" id="moc:BB934_13800"/>
<name>A0A1B2EGQ5_9HYPH</name>
<dbReference type="AlphaFoldDB" id="A0A1B2EGQ5"/>
<organism evidence="1">
    <name type="scientific">Microvirga ossetica</name>
    <dbReference type="NCBI Taxonomy" id="1882682"/>
    <lineage>
        <taxon>Bacteria</taxon>
        <taxon>Pseudomonadati</taxon>
        <taxon>Pseudomonadota</taxon>
        <taxon>Alphaproteobacteria</taxon>
        <taxon>Hyphomicrobiales</taxon>
        <taxon>Methylobacteriaceae</taxon>
        <taxon>Microvirga</taxon>
    </lineage>
</organism>
<evidence type="ECO:0000313" key="1">
    <source>
        <dbReference type="EMBL" id="ANY79154.1"/>
    </source>
</evidence>
<accession>A0A1B2EGQ5</accession>
<sequence length="102" mass="10879">MLQDLFAFLVGVLIVDPLQAEMNERLTQIRAPQAVIAEMRSCAEASLPPLANRALAEPGWAIATTLNVWTGRTAPEEVLGGTSAQCDAAIKAARVYLESRGA</sequence>
<protein>
    <submittedName>
        <fullName evidence="1">Uncharacterized protein</fullName>
    </submittedName>
</protein>
<reference evidence="1" key="1">
    <citation type="submission" date="2016-07" db="EMBL/GenBank/DDBJ databases">
        <title>Microvirga ossetica sp. nov. a new species of rhizobia isolated from root nodules of the legume species Vicia alpestris Steven originated from North Ossetia region in the Caucasus.</title>
        <authorList>
            <person name="Safronova V.I."/>
            <person name="Kuznetsova I.G."/>
            <person name="Sazanova A.L."/>
            <person name="Belimov A."/>
            <person name="Andronov E."/>
            <person name="Osledkin Y.S."/>
            <person name="Onishchuk O.P."/>
            <person name="Kurchak O.N."/>
            <person name="Shaposhnikov A.I."/>
            <person name="Willems A."/>
            <person name="Tikhonovich I.A."/>
        </authorList>
    </citation>
    <scope>NUCLEOTIDE SEQUENCE [LARGE SCALE GENOMIC DNA]</scope>
    <source>
        <strain evidence="1">V5/3M</strain>
    </source>
</reference>
<dbReference type="OrthoDB" id="7272256at2"/>
<dbReference type="EMBL" id="CP016616">
    <property type="protein sequence ID" value="ANY79154.1"/>
    <property type="molecule type" value="Genomic_DNA"/>
</dbReference>
<gene>
    <name evidence="1" type="ORF">BB934_13800</name>
</gene>
<dbReference type="RefSeq" id="WP_099510162.1">
    <property type="nucleotide sequence ID" value="NZ_CP016616.1"/>
</dbReference>